<gene>
    <name evidence="2" type="ORF">SBAD_LOCUS1023</name>
</gene>
<reference evidence="4" key="1">
    <citation type="submission" date="2016-06" db="UniProtKB">
        <authorList>
            <consortium name="WormBaseParasite"/>
        </authorList>
    </citation>
    <scope>IDENTIFICATION</scope>
</reference>
<accession>A0A183IBM9</accession>
<dbReference type="AlphaFoldDB" id="A0A183IBM9"/>
<name>A0A183IBM9_9BILA</name>
<evidence type="ECO:0000256" key="1">
    <source>
        <dbReference type="SAM" id="MobiDB-lite"/>
    </source>
</evidence>
<protein>
    <submittedName>
        <fullName evidence="4">Kazal-like domain-containing protein</fullName>
    </submittedName>
</protein>
<evidence type="ECO:0000313" key="3">
    <source>
        <dbReference type="Proteomes" id="UP000270296"/>
    </source>
</evidence>
<dbReference type="Proteomes" id="UP000270296">
    <property type="component" value="Unassembled WGS sequence"/>
</dbReference>
<keyword evidence="3" id="KW-1185">Reference proteome</keyword>
<evidence type="ECO:0000313" key="2">
    <source>
        <dbReference type="EMBL" id="VDO92937.1"/>
    </source>
</evidence>
<dbReference type="WBParaSite" id="SBAD_0000105501-mRNA-1">
    <property type="protein sequence ID" value="SBAD_0000105501-mRNA-1"/>
    <property type="gene ID" value="SBAD_0000105501"/>
</dbReference>
<reference evidence="2 3" key="2">
    <citation type="submission" date="2018-11" db="EMBL/GenBank/DDBJ databases">
        <authorList>
            <consortium name="Pathogen Informatics"/>
        </authorList>
    </citation>
    <scope>NUCLEOTIDE SEQUENCE [LARGE SCALE GENOMIC DNA]</scope>
</reference>
<organism evidence="4">
    <name type="scientific">Soboliphyme baturini</name>
    <dbReference type="NCBI Taxonomy" id="241478"/>
    <lineage>
        <taxon>Eukaryota</taxon>
        <taxon>Metazoa</taxon>
        <taxon>Ecdysozoa</taxon>
        <taxon>Nematoda</taxon>
        <taxon>Enoplea</taxon>
        <taxon>Dorylaimia</taxon>
        <taxon>Dioctophymatida</taxon>
        <taxon>Dioctophymatoidea</taxon>
        <taxon>Soboliphymatidae</taxon>
        <taxon>Soboliphyme</taxon>
    </lineage>
</organism>
<sequence length="267" mass="29567">MAKRCCDQIGVSSGQNWFRFISCPSVCAGRRHPCALYPVFGACGGYDSHKNSCLTANRHNFFLFAQAERLLLIPTLAGMRRKRKQAVKEPQKPLPLEVEAPSHEQSRPAVSSYFYLPAYIEQPICFGPTTASNNTASFRRSSASTMCAIRPHAGSTPDISAEERTSLFAANEEATPITVIRAIITVTVEYAWPCAVLSGQLREDVAFDNTVSPVNEVVTDLGDSGIQRRLFDIHVTDQASIRYLLREMAALLKLKSPLPWEAHFCDL</sequence>
<proteinExistence type="predicted"/>
<evidence type="ECO:0000313" key="4">
    <source>
        <dbReference type="WBParaSite" id="SBAD_0000105501-mRNA-1"/>
    </source>
</evidence>
<feature type="region of interest" description="Disordered" evidence="1">
    <location>
        <begin position="83"/>
        <end position="103"/>
    </location>
</feature>
<dbReference type="EMBL" id="UZAM01006685">
    <property type="protein sequence ID" value="VDO92937.1"/>
    <property type="molecule type" value="Genomic_DNA"/>
</dbReference>